<feature type="compositionally biased region" description="Polar residues" evidence="1">
    <location>
        <begin position="64"/>
        <end position="84"/>
    </location>
</feature>
<accession>A0A1I8BHW0</accession>
<evidence type="ECO:0000256" key="2">
    <source>
        <dbReference type="SAM" id="Phobius"/>
    </source>
</evidence>
<feature type="transmembrane region" description="Helical" evidence="2">
    <location>
        <begin position="12"/>
        <end position="30"/>
    </location>
</feature>
<reference evidence="4" key="1">
    <citation type="submission" date="2016-11" db="UniProtKB">
        <authorList>
            <consortium name="WormBaseParasite"/>
        </authorList>
    </citation>
    <scope>IDENTIFICATION</scope>
</reference>
<keyword evidence="3" id="KW-1185">Reference proteome</keyword>
<proteinExistence type="predicted"/>
<feature type="region of interest" description="Disordered" evidence="1">
    <location>
        <begin position="64"/>
        <end position="107"/>
    </location>
</feature>
<sequence length="174" mass="20189">MSTSTESSLFSHFYGVALLVFVNIAFYSRLTENENSAEETDEEDDILDCNTLTEAEFEPISFTDVESNTGDLSSPESQNSQTTPEQRKSEIEENTTSKPLIKPKRRKRRVRFNKIREVRRWPESLSEAATLARLPYNKTNEITKNDFYSLFCSILTNAKIIHDFHQQYLDFLNE</sequence>
<evidence type="ECO:0000313" key="4">
    <source>
        <dbReference type="WBParaSite" id="MhA1_Contig2386.frz3.gene5"/>
    </source>
</evidence>
<organism evidence="3 4">
    <name type="scientific">Meloidogyne hapla</name>
    <name type="common">Root-knot nematode worm</name>
    <dbReference type="NCBI Taxonomy" id="6305"/>
    <lineage>
        <taxon>Eukaryota</taxon>
        <taxon>Metazoa</taxon>
        <taxon>Ecdysozoa</taxon>
        <taxon>Nematoda</taxon>
        <taxon>Chromadorea</taxon>
        <taxon>Rhabditida</taxon>
        <taxon>Tylenchina</taxon>
        <taxon>Tylenchomorpha</taxon>
        <taxon>Tylenchoidea</taxon>
        <taxon>Meloidogynidae</taxon>
        <taxon>Meloidogyninae</taxon>
        <taxon>Meloidogyne</taxon>
    </lineage>
</organism>
<dbReference type="AlphaFoldDB" id="A0A1I8BHW0"/>
<keyword evidence="2" id="KW-0472">Membrane</keyword>
<evidence type="ECO:0000256" key="1">
    <source>
        <dbReference type="SAM" id="MobiDB-lite"/>
    </source>
</evidence>
<name>A0A1I8BHW0_MELHA</name>
<keyword evidence="2" id="KW-1133">Transmembrane helix</keyword>
<protein>
    <submittedName>
        <fullName evidence="4">Uncharacterized protein</fullName>
    </submittedName>
</protein>
<dbReference type="Proteomes" id="UP000095281">
    <property type="component" value="Unplaced"/>
</dbReference>
<keyword evidence="2" id="KW-0812">Transmembrane</keyword>
<evidence type="ECO:0000313" key="3">
    <source>
        <dbReference type="Proteomes" id="UP000095281"/>
    </source>
</evidence>
<dbReference type="WBParaSite" id="MhA1_Contig2386.frz3.gene5">
    <property type="protein sequence ID" value="MhA1_Contig2386.frz3.gene5"/>
    <property type="gene ID" value="MhA1_Contig2386.frz3.gene5"/>
</dbReference>